<reference evidence="1" key="1">
    <citation type="journal article" date="2020" name="New Phytol.">
        <title>Comparative genomics reveals dynamic genome evolution in host specialist ectomycorrhizal fungi.</title>
        <authorList>
            <person name="Lofgren L.A."/>
            <person name="Nguyen N.H."/>
            <person name="Vilgalys R."/>
            <person name="Ruytinx J."/>
            <person name="Liao H.L."/>
            <person name="Branco S."/>
            <person name="Kuo A."/>
            <person name="LaButti K."/>
            <person name="Lipzen A."/>
            <person name="Andreopoulos W."/>
            <person name="Pangilinan J."/>
            <person name="Riley R."/>
            <person name="Hundley H."/>
            <person name="Na H."/>
            <person name="Barry K."/>
            <person name="Grigoriev I.V."/>
            <person name="Stajich J.E."/>
            <person name="Kennedy P.G."/>
        </authorList>
    </citation>
    <scope>NUCLEOTIDE SEQUENCE</scope>
    <source>
        <strain evidence="1">FC203</strain>
    </source>
</reference>
<protein>
    <submittedName>
        <fullName evidence="1">Uncharacterized protein</fullName>
    </submittedName>
</protein>
<gene>
    <name evidence="1" type="ORF">F5891DRAFT_906295</name>
</gene>
<proteinExistence type="predicted"/>
<dbReference type="GeneID" id="64667849"/>
<feature type="non-terminal residue" evidence="1">
    <location>
        <position position="1"/>
    </location>
</feature>
<dbReference type="SUPFAM" id="SSF50978">
    <property type="entry name" value="WD40 repeat-like"/>
    <property type="match status" value="1"/>
</dbReference>
<accession>A0AAD4E317</accession>
<name>A0AAD4E317_9AGAM</name>
<keyword evidence="2" id="KW-1185">Reference proteome</keyword>
<comment type="caution">
    <text evidence="1">The sequence shown here is derived from an EMBL/GenBank/DDBJ whole genome shotgun (WGS) entry which is preliminary data.</text>
</comment>
<dbReference type="Proteomes" id="UP001195769">
    <property type="component" value="Unassembled WGS sequence"/>
</dbReference>
<sequence length="123" mass="14440">PCEHILTEPPLTHPLKQALVCRVHFHDSGHSVMVVFLDSKEIMSWSISPWKEQWQDKLTMRIRNTAWSLETRLLFVWNLIDSIDVYHLADHPVFVQQFSIKIQRNNIKQVEFVCHGKYALCGS</sequence>
<dbReference type="InterPro" id="IPR036322">
    <property type="entry name" value="WD40_repeat_dom_sf"/>
</dbReference>
<evidence type="ECO:0000313" key="2">
    <source>
        <dbReference type="Proteomes" id="UP001195769"/>
    </source>
</evidence>
<dbReference type="AlphaFoldDB" id="A0AAD4E317"/>
<feature type="non-terminal residue" evidence="1">
    <location>
        <position position="123"/>
    </location>
</feature>
<dbReference type="EMBL" id="JABBWK010000039">
    <property type="protein sequence ID" value="KAG1898412.1"/>
    <property type="molecule type" value="Genomic_DNA"/>
</dbReference>
<evidence type="ECO:0000313" key="1">
    <source>
        <dbReference type="EMBL" id="KAG1898412.1"/>
    </source>
</evidence>
<organism evidence="1 2">
    <name type="scientific">Suillus fuscotomentosus</name>
    <dbReference type="NCBI Taxonomy" id="1912939"/>
    <lineage>
        <taxon>Eukaryota</taxon>
        <taxon>Fungi</taxon>
        <taxon>Dikarya</taxon>
        <taxon>Basidiomycota</taxon>
        <taxon>Agaricomycotina</taxon>
        <taxon>Agaricomycetes</taxon>
        <taxon>Agaricomycetidae</taxon>
        <taxon>Boletales</taxon>
        <taxon>Suillineae</taxon>
        <taxon>Suillaceae</taxon>
        <taxon>Suillus</taxon>
    </lineage>
</organism>
<dbReference type="RefSeq" id="XP_041223988.1">
    <property type="nucleotide sequence ID" value="XM_041373551.1"/>
</dbReference>